<dbReference type="InterPro" id="IPR053147">
    <property type="entry name" value="Hsp_HslJ-like"/>
</dbReference>
<dbReference type="InterPro" id="IPR038670">
    <property type="entry name" value="HslJ-like_sf"/>
</dbReference>
<dbReference type="InterPro" id="IPR005184">
    <property type="entry name" value="DUF306_Meta_HslJ"/>
</dbReference>
<dbReference type="PROSITE" id="PS51257">
    <property type="entry name" value="PROKAR_LIPOPROTEIN"/>
    <property type="match status" value="1"/>
</dbReference>
<evidence type="ECO:0000256" key="1">
    <source>
        <dbReference type="SAM" id="SignalP"/>
    </source>
</evidence>
<organism evidence="3 4">
    <name type="scientific">Neisseria shayeganii</name>
    <dbReference type="NCBI Taxonomy" id="607712"/>
    <lineage>
        <taxon>Bacteria</taxon>
        <taxon>Pseudomonadati</taxon>
        <taxon>Pseudomonadota</taxon>
        <taxon>Betaproteobacteria</taxon>
        <taxon>Neisseriales</taxon>
        <taxon>Neisseriaceae</taxon>
        <taxon>Neisseria</taxon>
    </lineage>
</organism>
<dbReference type="Pfam" id="PF03724">
    <property type="entry name" value="META"/>
    <property type="match status" value="1"/>
</dbReference>
<dbReference type="AlphaFoldDB" id="A0A7D7RUC7"/>
<dbReference type="PANTHER" id="PTHR35535:SF2">
    <property type="entry name" value="DUF306 DOMAIN-CONTAINING PROTEIN"/>
    <property type="match status" value="1"/>
</dbReference>
<gene>
    <name evidence="3" type="ORF">H3L94_09220</name>
</gene>
<sequence>MKAIAIFAAAALLAACAQAHPDAAAAAPSSAANSQAEGLNGNWRVSHVNGKNLAAGQGTLWLDAAQGRYALNLGCNNLFGTFTLPKGGLVFGPAASTLKMCEPEAMQLDRDAAAALAQTRGYRRQGQQLELIDADGKPVLAAVAE</sequence>
<dbReference type="EMBL" id="CP059567">
    <property type="protein sequence ID" value="QMT40024.1"/>
    <property type="molecule type" value="Genomic_DNA"/>
</dbReference>
<dbReference type="KEGG" id="nsg:H3L94_09220"/>
<dbReference type="PANTHER" id="PTHR35535">
    <property type="entry name" value="HEAT SHOCK PROTEIN HSLJ"/>
    <property type="match status" value="1"/>
</dbReference>
<evidence type="ECO:0000313" key="3">
    <source>
        <dbReference type="EMBL" id="QMT40024.1"/>
    </source>
</evidence>
<proteinExistence type="predicted"/>
<feature type="domain" description="DUF306" evidence="2">
    <location>
        <begin position="40"/>
        <end position="141"/>
    </location>
</feature>
<dbReference type="Proteomes" id="UP000514752">
    <property type="component" value="Chromosome"/>
</dbReference>
<reference evidence="3 4" key="1">
    <citation type="submission" date="2020-07" db="EMBL/GenBank/DDBJ databases">
        <title>Genomic diversity of species in the Neisseriaceae family.</title>
        <authorList>
            <person name="Vincent A.T."/>
            <person name="Bernet E."/>
            <person name="Veyrier F.J."/>
        </authorList>
    </citation>
    <scope>NUCLEOTIDE SEQUENCE [LARGE SCALE GENOMIC DNA]</scope>
    <source>
        <strain evidence="3 4">DSM 22244</strain>
    </source>
</reference>
<evidence type="ECO:0000259" key="2">
    <source>
        <dbReference type="Pfam" id="PF03724"/>
    </source>
</evidence>
<name>A0A7D7RUC7_9NEIS</name>
<keyword evidence="1" id="KW-0732">Signal</keyword>
<dbReference type="RefSeq" id="WP_182121781.1">
    <property type="nucleotide sequence ID" value="NZ_CP059567.1"/>
</dbReference>
<feature type="signal peptide" evidence="1">
    <location>
        <begin position="1"/>
        <end position="19"/>
    </location>
</feature>
<evidence type="ECO:0000313" key="4">
    <source>
        <dbReference type="Proteomes" id="UP000514752"/>
    </source>
</evidence>
<protein>
    <submittedName>
        <fullName evidence="3">META domain-containing protein</fullName>
    </submittedName>
</protein>
<dbReference type="Gene3D" id="2.40.128.270">
    <property type="match status" value="1"/>
</dbReference>
<accession>A0A7D7RUC7</accession>
<feature type="chain" id="PRO_5028005872" evidence="1">
    <location>
        <begin position="20"/>
        <end position="145"/>
    </location>
</feature>